<keyword evidence="1" id="KW-0812">Transmembrane</keyword>
<reference evidence="2" key="1">
    <citation type="journal article" date="2020" name="mSystems">
        <title>Genome- and Community-Level Interaction Insights into Carbon Utilization and Element Cycling Functions of Hydrothermarchaeota in Hydrothermal Sediment.</title>
        <authorList>
            <person name="Zhou Z."/>
            <person name="Liu Y."/>
            <person name="Xu W."/>
            <person name="Pan J."/>
            <person name="Luo Z.H."/>
            <person name="Li M."/>
        </authorList>
    </citation>
    <scope>NUCLEOTIDE SEQUENCE [LARGE SCALE GENOMIC DNA]</scope>
    <source>
        <strain evidence="2">SpSt-648</strain>
    </source>
</reference>
<gene>
    <name evidence="2" type="ORF">ENU20_00945</name>
</gene>
<proteinExistence type="predicted"/>
<sequence length="328" mass="37643">MRWVGIKAAIPIIIASVVTLALIVSSLYFITSVNVREYTVDAPYSVIEWIRIDKELNELTLLLLRESSRAADTLFEQCLETEMDKINFRNADQAMNQLINAVNYCSIQADNEMDRVFNLVLNNWIDLKRKEGFIIVLYSKNSTYYVGNGYGYSNVFFRMGILNLNGEYRVFIKNSTLYFGIALDQSYILQINQKRGLLRRLDFTSLPGINITMIFETEILFNIGGTEYYVALDRESGEAVVASFIRGLRGILRRAGYSVEDYEAIPEAIFYFGEGYTWIVYQTDSTLDILEYLIVFFGNRVSIGLTTNINVDGVYARAMVILRNLRNR</sequence>
<dbReference type="EMBL" id="DTBP01000010">
    <property type="protein sequence ID" value="HGQ73634.1"/>
    <property type="molecule type" value="Genomic_DNA"/>
</dbReference>
<evidence type="ECO:0000313" key="2">
    <source>
        <dbReference type="EMBL" id="HGQ73634.1"/>
    </source>
</evidence>
<keyword evidence="1" id="KW-1133">Transmembrane helix</keyword>
<dbReference type="AlphaFoldDB" id="A0A7C4NUR7"/>
<evidence type="ECO:0000256" key="1">
    <source>
        <dbReference type="SAM" id="Phobius"/>
    </source>
</evidence>
<organism evidence="2">
    <name type="scientific">Staphylothermus marinus</name>
    <dbReference type="NCBI Taxonomy" id="2280"/>
    <lineage>
        <taxon>Archaea</taxon>
        <taxon>Thermoproteota</taxon>
        <taxon>Thermoprotei</taxon>
        <taxon>Desulfurococcales</taxon>
        <taxon>Desulfurococcaceae</taxon>
        <taxon>Staphylothermus</taxon>
    </lineage>
</organism>
<comment type="caution">
    <text evidence="2">The sequence shown here is derived from an EMBL/GenBank/DDBJ whole genome shotgun (WGS) entry which is preliminary data.</text>
</comment>
<name>A0A7C4NUR7_STAMA</name>
<accession>A0A7C4NUR7</accession>
<feature type="transmembrane region" description="Helical" evidence="1">
    <location>
        <begin position="12"/>
        <end position="30"/>
    </location>
</feature>
<protein>
    <submittedName>
        <fullName evidence="2">Uncharacterized protein</fullName>
    </submittedName>
</protein>
<keyword evidence="1" id="KW-0472">Membrane</keyword>